<organism evidence="1 2">
    <name type="scientific">Bellilinea caldifistulae</name>
    <dbReference type="NCBI Taxonomy" id="360411"/>
    <lineage>
        <taxon>Bacteria</taxon>
        <taxon>Bacillati</taxon>
        <taxon>Chloroflexota</taxon>
        <taxon>Anaerolineae</taxon>
        <taxon>Anaerolineales</taxon>
        <taxon>Anaerolineaceae</taxon>
        <taxon>Bellilinea</taxon>
    </lineage>
</organism>
<dbReference type="Gene3D" id="3.30.300.20">
    <property type="match status" value="1"/>
</dbReference>
<evidence type="ECO:0008006" key="3">
    <source>
        <dbReference type="Google" id="ProtNLM"/>
    </source>
</evidence>
<sequence length="75" mass="8400">MTAHFREEGSVLRGDAMAFCDGFEVEIQIESDEPLSTIRELVRLARQMCFTEVALTNNTPITVTAKLNGNPLERD</sequence>
<dbReference type="STRING" id="360411.AC812_14830"/>
<accession>A0A0P6XNL2</accession>
<dbReference type="EMBL" id="LGHJ01000020">
    <property type="protein sequence ID" value="KPL73647.1"/>
    <property type="molecule type" value="Genomic_DNA"/>
</dbReference>
<gene>
    <name evidence="1" type="ORF">AC812_14830</name>
</gene>
<name>A0A0P6XNL2_9CHLR</name>
<protein>
    <recommendedName>
        <fullName evidence="3">OsmC family peroxiredoxin</fullName>
    </recommendedName>
</protein>
<reference evidence="1 2" key="1">
    <citation type="submission" date="2015-07" db="EMBL/GenBank/DDBJ databases">
        <title>Draft genome of Bellilinea caldifistulae DSM 17877.</title>
        <authorList>
            <person name="Hemp J."/>
            <person name="Ward L.M."/>
            <person name="Pace L.A."/>
            <person name="Fischer W.W."/>
        </authorList>
    </citation>
    <scope>NUCLEOTIDE SEQUENCE [LARGE SCALE GENOMIC DNA]</scope>
    <source>
        <strain evidence="1 2">GOMI-1</strain>
    </source>
</reference>
<evidence type="ECO:0000313" key="2">
    <source>
        <dbReference type="Proteomes" id="UP000050514"/>
    </source>
</evidence>
<dbReference type="InterPro" id="IPR036102">
    <property type="entry name" value="OsmC/Ohrsf"/>
</dbReference>
<evidence type="ECO:0000313" key="1">
    <source>
        <dbReference type="EMBL" id="KPL73647.1"/>
    </source>
</evidence>
<dbReference type="RefSeq" id="WP_061915111.1">
    <property type="nucleotide sequence ID" value="NZ_DF967971.1"/>
</dbReference>
<dbReference type="Proteomes" id="UP000050514">
    <property type="component" value="Unassembled WGS sequence"/>
</dbReference>
<keyword evidence="2" id="KW-1185">Reference proteome</keyword>
<dbReference type="InterPro" id="IPR015946">
    <property type="entry name" value="KH_dom-like_a/b"/>
</dbReference>
<dbReference type="SUPFAM" id="SSF82784">
    <property type="entry name" value="OsmC-like"/>
    <property type="match status" value="1"/>
</dbReference>
<proteinExistence type="predicted"/>
<comment type="caution">
    <text evidence="1">The sequence shown here is derived from an EMBL/GenBank/DDBJ whole genome shotgun (WGS) entry which is preliminary data.</text>
</comment>
<dbReference type="AlphaFoldDB" id="A0A0P6XNL2"/>